<protein>
    <recommendedName>
        <fullName evidence="4">DnrO protein</fullName>
    </recommendedName>
</protein>
<sequence>MTRFTALMLSAAITVLANPLSATAADSHDAHHAGGSHALQLNAGKKWHSDAPLRQGMNAIRGAAAQALPKAHTGKASRADYDAFGDTVIAQVSYMVENCKLPAQADAQLHTILADVVAGAEAAQGKHGDAQRAAGVVQVAKASNAYGHYFEHKGWKSLKLPH</sequence>
<dbReference type="RefSeq" id="WP_147915072.1">
    <property type="nucleotide sequence ID" value="NZ_JBHUEJ010000039.1"/>
</dbReference>
<dbReference type="Proteomes" id="UP001597304">
    <property type="component" value="Unassembled WGS sequence"/>
</dbReference>
<evidence type="ECO:0000256" key="1">
    <source>
        <dbReference type="SAM" id="SignalP"/>
    </source>
</evidence>
<evidence type="ECO:0000313" key="3">
    <source>
        <dbReference type="Proteomes" id="UP001597304"/>
    </source>
</evidence>
<proteinExistence type="predicted"/>
<feature type="chain" id="PRO_5045733115" description="DnrO protein" evidence="1">
    <location>
        <begin position="25"/>
        <end position="162"/>
    </location>
</feature>
<keyword evidence="1" id="KW-0732">Signal</keyword>
<evidence type="ECO:0008006" key="4">
    <source>
        <dbReference type="Google" id="ProtNLM"/>
    </source>
</evidence>
<evidence type="ECO:0000313" key="2">
    <source>
        <dbReference type="EMBL" id="MFD1712355.1"/>
    </source>
</evidence>
<keyword evidence="3" id="KW-1185">Reference proteome</keyword>
<name>A0ABW4KWI6_9BURK</name>
<organism evidence="2 3">
    <name type="scientific">Ottowia flava</name>
    <dbReference type="NCBI Taxonomy" id="2675430"/>
    <lineage>
        <taxon>Bacteria</taxon>
        <taxon>Pseudomonadati</taxon>
        <taxon>Pseudomonadota</taxon>
        <taxon>Betaproteobacteria</taxon>
        <taxon>Burkholderiales</taxon>
        <taxon>Comamonadaceae</taxon>
        <taxon>Ottowia</taxon>
    </lineage>
</organism>
<feature type="signal peptide" evidence="1">
    <location>
        <begin position="1"/>
        <end position="24"/>
    </location>
</feature>
<gene>
    <name evidence="2" type="ORF">ACFSF0_17280</name>
</gene>
<dbReference type="EMBL" id="JBHUEJ010000039">
    <property type="protein sequence ID" value="MFD1712355.1"/>
    <property type="molecule type" value="Genomic_DNA"/>
</dbReference>
<comment type="caution">
    <text evidence="2">The sequence shown here is derived from an EMBL/GenBank/DDBJ whole genome shotgun (WGS) entry which is preliminary data.</text>
</comment>
<reference evidence="3" key="1">
    <citation type="journal article" date="2019" name="Int. J. Syst. Evol. Microbiol.">
        <title>The Global Catalogue of Microorganisms (GCM) 10K type strain sequencing project: providing services to taxonomists for standard genome sequencing and annotation.</title>
        <authorList>
            <consortium name="The Broad Institute Genomics Platform"/>
            <consortium name="The Broad Institute Genome Sequencing Center for Infectious Disease"/>
            <person name="Wu L."/>
            <person name="Ma J."/>
        </authorList>
    </citation>
    <scope>NUCLEOTIDE SEQUENCE [LARGE SCALE GENOMIC DNA]</scope>
    <source>
        <strain evidence="3">LMG 29247</strain>
    </source>
</reference>
<accession>A0ABW4KWI6</accession>